<proteinExistence type="predicted"/>
<evidence type="ECO:0000313" key="3">
    <source>
        <dbReference type="Proteomes" id="UP000622552"/>
    </source>
</evidence>
<dbReference type="AlphaFoldDB" id="A0A8J7KKT7"/>
<comment type="caution">
    <text evidence="2">The sequence shown here is derived from an EMBL/GenBank/DDBJ whole genome shotgun (WGS) entry which is preliminary data.</text>
</comment>
<feature type="transmembrane region" description="Helical" evidence="1">
    <location>
        <begin position="111"/>
        <end position="134"/>
    </location>
</feature>
<gene>
    <name evidence="2" type="ORF">IW245_003315</name>
</gene>
<feature type="transmembrane region" description="Helical" evidence="1">
    <location>
        <begin position="7"/>
        <end position="27"/>
    </location>
</feature>
<dbReference type="EMBL" id="JADOUF010000001">
    <property type="protein sequence ID" value="MBG6137121.1"/>
    <property type="molecule type" value="Genomic_DNA"/>
</dbReference>
<feature type="transmembrane region" description="Helical" evidence="1">
    <location>
        <begin position="87"/>
        <end position="105"/>
    </location>
</feature>
<keyword evidence="1" id="KW-0472">Membrane</keyword>
<dbReference type="RefSeq" id="WP_197004022.1">
    <property type="nucleotide sequence ID" value="NZ_BONS01000022.1"/>
</dbReference>
<organism evidence="2 3">
    <name type="scientific">Longispora fulva</name>
    <dbReference type="NCBI Taxonomy" id="619741"/>
    <lineage>
        <taxon>Bacteria</taxon>
        <taxon>Bacillati</taxon>
        <taxon>Actinomycetota</taxon>
        <taxon>Actinomycetes</taxon>
        <taxon>Micromonosporales</taxon>
        <taxon>Micromonosporaceae</taxon>
        <taxon>Longispora</taxon>
    </lineage>
</organism>
<keyword evidence="1" id="KW-0812">Transmembrane</keyword>
<feature type="transmembrane region" description="Helical" evidence="1">
    <location>
        <begin position="39"/>
        <end position="66"/>
    </location>
</feature>
<reference evidence="2" key="1">
    <citation type="submission" date="2020-11" db="EMBL/GenBank/DDBJ databases">
        <title>Sequencing the genomes of 1000 actinobacteria strains.</title>
        <authorList>
            <person name="Klenk H.-P."/>
        </authorList>
    </citation>
    <scope>NUCLEOTIDE SEQUENCE</scope>
    <source>
        <strain evidence="2">DSM 45356</strain>
    </source>
</reference>
<accession>A0A8J7KKT7</accession>
<keyword evidence="1" id="KW-1133">Transmembrane helix</keyword>
<dbReference type="Proteomes" id="UP000622552">
    <property type="component" value="Unassembled WGS sequence"/>
</dbReference>
<name>A0A8J7KKT7_9ACTN</name>
<evidence type="ECO:0000256" key="1">
    <source>
        <dbReference type="SAM" id="Phobius"/>
    </source>
</evidence>
<sequence length="142" mass="15588">MSSEERRAWIMVLVTTCAYAIYATLILRRAGDAPLADTPYAATLLWTIGGAIVASIVLHILFGGVVPKGARRTDERDKEINRLGEHIGSSFVILGGVTAMGMAMLKWDHFWIANVIYLAFVLSSLLGSTAKIVAYRRGFQSW</sequence>
<evidence type="ECO:0000313" key="2">
    <source>
        <dbReference type="EMBL" id="MBG6137121.1"/>
    </source>
</evidence>
<keyword evidence="3" id="KW-1185">Reference proteome</keyword>
<protein>
    <submittedName>
        <fullName evidence="2">Branched-subunit amino acid ABC-type transport system permease component</fullName>
    </submittedName>
</protein>